<dbReference type="GO" id="GO:0006227">
    <property type="term" value="P:dUDP biosynthetic process"/>
    <property type="evidence" value="ECO:0007669"/>
    <property type="project" value="TreeGrafter"/>
</dbReference>
<reference evidence="10 11" key="1">
    <citation type="journal article" date="2016" name="Nat. Commun.">
        <title>Thousands of microbial genomes shed light on interconnected biogeochemical processes in an aquifer system.</title>
        <authorList>
            <person name="Anantharaman K."/>
            <person name="Brown C.T."/>
            <person name="Hug L.A."/>
            <person name="Sharon I."/>
            <person name="Castelle C.J."/>
            <person name="Probst A.J."/>
            <person name="Thomas B.C."/>
            <person name="Singh A."/>
            <person name="Wilkins M.J."/>
            <person name="Karaoz U."/>
            <person name="Brodie E.L."/>
            <person name="Williams K.H."/>
            <person name="Hubbard S.S."/>
            <person name="Banfield J.F."/>
        </authorList>
    </citation>
    <scope>NUCLEOTIDE SEQUENCE [LARGE SCALE GENOMIC DNA]</scope>
</reference>
<dbReference type="GO" id="GO:0004798">
    <property type="term" value="F:dTMP kinase activity"/>
    <property type="evidence" value="ECO:0007669"/>
    <property type="project" value="UniProtKB-UniRule"/>
</dbReference>
<proteinExistence type="inferred from homology"/>
<keyword evidence="5 8" id="KW-0418">Kinase</keyword>
<dbReference type="Proteomes" id="UP000178089">
    <property type="component" value="Unassembled WGS sequence"/>
</dbReference>
<dbReference type="Gene3D" id="3.40.50.300">
    <property type="entry name" value="P-loop containing nucleotide triphosphate hydrolases"/>
    <property type="match status" value="1"/>
</dbReference>
<dbReference type="GO" id="GO:0006233">
    <property type="term" value="P:dTDP biosynthetic process"/>
    <property type="evidence" value="ECO:0007669"/>
    <property type="project" value="InterPro"/>
</dbReference>
<evidence type="ECO:0000256" key="5">
    <source>
        <dbReference type="ARBA" id="ARBA00022777"/>
    </source>
</evidence>
<evidence type="ECO:0000256" key="1">
    <source>
        <dbReference type="ARBA" id="ARBA00009776"/>
    </source>
</evidence>
<organism evidence="10 11">
    <name type="scientific">Candidatus Taylorbacteria bacterium RIFCSPHIGHO2_12_FULL_45_16</name>
    <dbReference type="NCBI Taxonomy" id="1802315"/>
    <lineage>
        <taxon>Bacteria</taxon>
        <taxon>Candidatus Tayloriibacteriota</taxon>
    </lineage>
</organism>
<evidence type="ECO:0000256" key="8">
    <source>
        <dbReference type="HAMAP-Rule" id="MF_00165"/>
    </source>
</evidence>
<gene>
    <name evidence="8" type="primary">tmk</name>
    <name evidence="10" type="ORF">A3F51_02465</name>
</gene>
<comment type="caution">
    <text evidence="10">The sequence shown here is derived from an EMBL/GenBank/DDBJ whole genome shotgun (WGS) entry which is preliminary data.</text>
</comment>
<comment type="function">
    <text evidence="8">Phosphorylation of dTMP to form dTDP in both de novo and salvage pathways of dTTP synthesis.</text>
</comment>
<dbReference type="NCBIfam" id="TIGR00041">
    <property type="entry name" value="DTMP_kinase"/>
    <property type="match status" value="1"/>
</dbReference>
<dbReference type="AlphaFoldDB" id="A0A1G2MY60"/>
<dbReference type="InterPro" id="IPR018094">
    <property type="entry name" value="Thymidylate_kinase"/>
</dbReference>
<evidence type="ECO:0000256" key="4">
    <source>
        <dbReference type="ARBA" id="ARBA00022741"/>
    </source>
</evidence>
<keyword evidence="6 8" id="KW-0067">ATP-binding</keyword>
<evidence type="ECO:0000259" key="9">
    <source>
        <dbReference type="Pfam" id="PF02223"/>
    </source>
</evidence>
<dbReference type="PANTHER" id="PTHR10344">
    <property type="entry name" value="THYMIDYLATE KINASE"/>
    <property type="match status" value="1"/>
</dbReference>
<evidence type="ECO:0000313" key="10">
    <source>
        <dbReference type="EMBL" id="OHA28820.1"/>
    </source>
</evidence>
<comment type="similarity">
    <text evidence="1 8">Belongs to the thymidylate kinase family.</text>
</comment>
<evidence type="ECO:0000256" key="6">
    <source>
        <dbReference type="ARBA" id="ARBA00022840"/>
    </source>
</evidence>
<evidence type="ECO:0000256" key="3">
    <source>
        <dbReference type="ARBA" id="ARBA00022727"/>
    </source>
</evidence>
<evidence type="ECO:0000256" key="7">
    <source>
        <dbReference type="ARBA" id="ARBA00048743"/>
    </source>
</evidence>
<dbReference type="HAMAP" id="MF_00165">
    <property type="entry name" value="Thymidylate_kinase"/>
    <property type="match status" value="1"/>
</dbReference>
<feature type="domain" description="Thymidylate kinase-like" evidence="9">
    <location>
        <begin position="17"/>
        <end position="208"/>
    </location>
</feature>
<evidence type="ECO:0000313" key="11">
    <source>
        <dbReference type="Proteomes" id="UP000178089"/>
    </source>
</evidence>
<keyword evidence="3 8" id="KW-0545">Nucleotide biosynthesis</keyword>
<dbReference type="EMBL" id="MHRT01000007">
    <property type="protein sequence ID" value="OHA28820.1"/>
    <property type="molecule type" value="Genomic_DNA"/>
</dbReference>
<protein>
    <recommendedName>
        <fullName evidence="8">Thymidylate kinase</fullName>
        <ecNumber evidence="8">2.7.4.9</ecNumber>
    </recommendedName>
    <alternativeName>
        <fullName evidence="8">dTMP kinase</fullName>
    </alternativeName>
</protein>
<comment type="catalytic activity">
    <reaction evidence="7 8">
        <text>dTMP + ATP = dTDP + ADP</text>
        <dbReference type="Rhea" id="RHEA:13517"/>
        <dbReference type="ChEBI" id="CHEBI:30616"/>
        <dbReference type="ChEBI" id="CHEBI:58369"/>
        <dbReference type="ChEBI" id="CHEBI:63528"/>
        <dbReference type="ChEBI" id="CHEBI:456216"/>
        <dbReference type="EC" id="2.7.4.9"/>
    </reaction>
</comment>
<dbReference type="Pfam" id="PF02223">
    <property type="entry name" value="Thymidylate_kin"/>
    <property type="match status" value="1"/>
</dbReference>
<sequence length="217" mass="24596">MISPFISKKKRPPFIVIEGGEGSGKSSLLIVLKDELGDAIFTTREPGGSPYAEAIREATLKNPLAKDAPVETTLCLMFAARFDNTKNAIIPAIETGKPVIADRYDASSYAYNVWAQSGDSLAKIFWDLRERLAIKPDLYIFVDVDSKEGVRRAHSRNQSLLQGKQYDHFDNREIKFHEKVRQGYLKFFAKVPHIVIDANRPLEEVKKDFIAEIRKRI</sequence>
<dbReference type="GO" id="GO:0005524">
    <property type="term" value="F:ATP binding"/>
    <property type="evidence" value="ECO:0007669"/>
    <property type="project" value="UniProtKB-UniRule"/>
</dbReference>
<dbReference type="InterPro" id="IPR039430">
    <property type="entry name" value="Thymidylate_kin-like_dom"/>
</dbReference>
<dbReference type="GO" id="GO:0005829">
    <property type="term" value="C:cytosol"/>
    <property type="evidence" value="ECO:0007669"/>
    <property type="project" value="TreeGrafter"/>
</dbReference>
<name>A0A1G2MY60_9BACT</name>
<dbReference type="InterPro" id="IPR027417">
    <property type="entry name" value="P-loop_NTPase"/>
</dbReference>
<evidence type="ECO:0000256" key="2">
    <source>
        <dbReference type="ARBA" id="ARBA00022679"/>
    </source>
</evidence>
<keyword evidence="2 8" id="KW-0808">Transferase</keyword>
<keyword evidence="4 8" id="KW-0547">Nucleotide-binding</keyword>
<dbReference type="SUPFAM" id="SSF52540">
    <property type="entry name" value="P-loop containing nucleoside triphosphate hydrolases"/>
    <property type="match status" value="1"/>
</dbReference>
<accession>A0A1G2MY60</accession>
<dbReference type="GO" id="GO:0006235">
    <property type="term" value="P:dTTP biosynthetic process"/>
    <property type="evidence" value="ECO:0007669"/>
    <property type="project" value="UniProtKB-UniRule"/>
</dbReference>
<dbReference type="STRING" id="1802315.A3F51_02465"/>
<dbReference type="PANTHER" id="PTHR10344:SF4">
    <property type="entry name" value="UMP-CMP KINASE 2, MITOCHONDRIAL"/>
    <property type="match status" value="1"/>
</dbReference>
<dbReference type="EC" id="2.7.4.9" evidence="8"/>
<feature type="binding site" evidence="8">
    <location>
        <begin position="19"/>
        <end position="26"/>
    </location>
    <ligand>
        <name>ATP</name>
        <dbReference type="ChEBI" id="CHEBI:30616"/>
    </ligand>
</feature>
<dbReference type="CDD" id="cd01672">
    <property type="entry name" value="TMPK"/>
    <property type="match status" value="1"/>
</dbReference>